<dbReference type="InterPro" id="IPR000794">
    <property type="entry name" value="Beta-ketoacyl_synthase"/>
</dbReference>
<dbReference type="EMBL" id="JARHTQ010000002">
    <property type="protein sequence ID" value="MDF2255011.1"/>
    <property type="molecule type" value="Genomic_DNA"/>
</dbReference>
<reference evidence="3 4" key="1">
    <citation type="submission" date="2023-03" db="EMBL/GenBank/DDBJ databases">
        <title>Draft genome sequence of type strain Streptomyces ferralitis JCM 14344.</title>
        <authorList>
            <person name="Klaysubun C."/>
            <person name="Duangmal K."/>
        </authorList>
    </citation>
    <scope>NUCLEOTIDE SEQUENCE [LARGE SCALE GENOMIC DNA]</scope>
    <source>
        <strain evidence="3 4">JCM 14344</strain>
    </source>
</reference>
<comment type="caution">
    <text evidence="3">The sequence shown here is derived from an EMBL/GenBank/DDBJ whole genome shotgun (WGS) entry which is preliminary data.</text>
</comment>
<evidence type="ECO:0000313" key="4">
    <source>
        <dbReference type="Proteomes" id="UP001220022"/>
    </source>
</evidence>
<dbReference type="RefSeq" id="WP_275808504.1">
    <property type="nucleotide sequence ID" value="NZ_BAAANM010000012.1"/>
</dbReference>
<dbReference type="PANTHER" id="PTHR11712">
    <property type="entry name" value="POLYKETIDE SYNTHASE-RELATED"/>
    <property type="match status" value="1"/>
</dbReference>
<sequence>MARLAVRFDTASLNAHGGRTAHATLSAQFPGHIDRVNAHGTSTPLNDLIEAAVLHRVFVADPPSATAPKGVLGHTMDAAGAIEAALTVPAVEHQIAPHGAHFSCPEPGTSVIDLVVGAARKQDIRLA</sequence>
<evidence type="ECO:0000259" key="2">
    <source>
        <dbReference type="Pfam" id="PF02801"/>
    </source>
</evidence>
<dbReference type="InterPro" id="IPR016039">
    <property type="entry name" value="Thiolase-like"/>
</dbReference>
<dbReference type="Proteomes" id="UP001220022">
    <property type="component" value="Unassembled WGS sequence"/>
</dbReference>
<dbReference type="InterPro" id="IPR014031">
    <property type="entry name" value="Ketoacyl_synth_C"/>
</dbReference>
<keyword evidence="1" id="KW-0808">Transferase</keyword>
<feature type="domain" description="Beta-ketoacyl synthase C-terminal" evidence="2">
    <location>
        <begin position="21"/>
        <end position="102"/>
    </location>
</feature>
<protein>
    <recommendedName>
        <fullName evidence="2">Beta-ketoacyl synthase C-terminal domain-containing protein</fullName>
    </recommendedName>
</protein>
<evidence type="ECO:0000313" key="3">
    <source>
        <dbReference type="EMBL" id="MDF2255011.1"/>
    </source>
</evidence>
<dbReference type="SUPFAM" id="SSF53901">
    <property type="entry name" value="Thiolase-like"/>
    <property type="match status" value="1"/>
</dbReference>
<accession>A0ABT5YTS6</accession>
<dbReference type="Pfam" id="PF02801">
    <property type="entry name" value="Ketoacyl-synt_C"/>
    <property type="match status" value="1"/>
</dbReference>
<proteinExistence type="predicted"/>
<keyword evidence="4" id="KW-1185">Reference proteome</keyword>
<gene>
    <name evidence="3" type="ORF">P2L57_04475</name>
</gene>
<evidence type="ECO:0000256" key="1">
    <source>
        <dbReference type="ARBA" id="ARBA00022679"/>
    </source>
</evidence>
<organism evidence="3 4">
    <name type="scientific">Streptantibioticus ferralitis</name>
    <dbReference type="NCBI Taxonomy" id="236510"/>
    <lineage>
        <taxon>Bacteria</taxon>
        <taxon>Bacillati</taxon>
        <taxon>Actinomycetota</taxon>
        <taxon>Actinomycetes</taxon>
        <taxon>Kitasatosporales</taxon>
        <taxon>Streptomycetaceae</taxon>
        <taxon>Streptantibioticus</taxon>
    </lineage>
</organism>
<dbReference type="Gene3D" id="3.40.47.10">
    <property type="match status" value="1"/>
</dbReference>
<dbReference type="PANTHER" id="PTHR11712:SF347">
    <property type="entry name" value="BETA KETOACYL-ACYL CARRIER PROTEIN SYNTHASE"/>
    <property type="match status" value="1"/>
</dbReference>
<name>A0ABT5YTS6_9ACTN</name>